<evidence type="ECO:0000256" key="5">
    <source>
        <dbReference type="ARBA" id="ARBA00023145"/>
    </source>
</evidence>
<reference evidence="10" key="1">
    <citation type="journal article" date="2021" name="Genome Biol. Evol.">
        <title>A High-Quality Reference Genome for a Parasitic Bivalve with Doubly Uniparental Inheritance (Bivalvia: Unionida).</title>
        <authorList>
            <person name="Smith C.H."/>
        </authorList>
    </citation>
    <scope>NUCLEOTIDE SEQUENCE</scope>
    <source>
        <strain evidence="10">CHS0354</strain>
    </source>
</reference>
<dbReference type="InterPro" id="IPR013201">
    <property type="entry name" value="Prot_inhib_I29"/>
</dbReference>
<dbReference type="Pfam" id="PF00112">
    <property type="entry name" value="Peptidase_C1"/>
    <property type="match status" value="1"/>
</dbReference>
<evidence type="ECO:0000256" key="2">
    <source>
        <dbReference type="ARBA" id="ARBA00022670"/>
    </source>
</evidence>
<gene>
    <name evidence="10" type="ORF">CHS0354_010231</name>
</gene>
<keyword evidence="4" id="KW-0788">Thiol protease</keyword>
<dbReference type="InterPro" id="IPR000169">
    <property type="entry name" value="Pept_cys_AS"/>
</dbReference>
<dbReference type="InterPro" id="IPR038765">
    <property type="entry name" value="Papain-like_cys_pep_sf"/>
</dbReference>
<dbReference type="Gene3D" id="3.90.70.10">
    <property type="entry name" value="Cysteine proteinases"/>
    <property type="match status" value="1"/>
</dbReference>
<feature type="chain" id="PRO_5042129897" description="Cathepsin L" evidence="7">
    <location>
        <begin position="18"/>
        <end position="350"/>
    </location>
</feature>
<organism evidence="10 11">
    <name type="scientific">Potamilus streckersoni</name>
    <dbReference type="NCBI Taxonomy" id="2493646"/>
    <lineage>
        <taxon>Eukaryota</taxon>
        <taxon>Metazoa</taxon>
        <taxon>Spiralia</taxon>
        <taxon>Lophotrochozoa</taxon>
        <taxon>Mollusca</taxon>
        <taxon>Bivalvia</taxon>
        <taxon>Autobranchia</taxon>
        <taxon>Heteroconchia</taxon>
        <taxon>Palaeoheterodonta</taxon>
        <taxon>Unionida</taxon>
        <taxon>Unionoidea</taxon>
        <taxon>Unionidae</taxon>
        <taxon>Ambleminae</taxon>
        <taxon>Lampsilini</taxon>
        <taxon>Potamilus</taxon>
    </lineage>
</organism>
<dbReference type="InterPro" id="IPR025661">
    <property type="entry name" value="Pept_asp_AS"/>
</dbReference>
<feature type="domain" description="Cathepsin propeptide inhibitor" evidence="9">
    <location>
        <begin position="45"/>
        <end position="105"/>
    </location>
</feature>
<dbReference type="InterPro" id="IPR025660">
    <property type="entry name" value="Pept_his_AS"/>
</dbReference>
<comment type="caution">
    <text evidence="10">The sequence shown here is derived from an EMBL/GenBank/DDBJ whole genome shotgun (WGS) entry which is preliminary data.</text>
</comment>
<evidence type="ECO:0000259" key="9">
    <source>
        <dbReference type="SMART" id="SM00848"/>
    </source>
</evidence>
<keyword evidence="11" id="KW-1185">Reference proteome</keyword>
<dbReference type="InterPro" id="IPR013128">
    <property type="entry name" value="Peptidase_C1A"/>
</dbReference>
<evidence type="ECO:0000256" key="4">
    <source>
        <dbReference type="ARBA" id="ARBA00022807"/>
    </source>
</evidence>
<dbReference type="PROSITE" id="PS00640">
    <property type="entry name" value="THIOL_PROTEASE_ASN"/>
    <property type="match status" value="1"/>
</dbReference>
<evidence type="ECO:0000256" key="7">
    <source>
        <dbReference type="SAM" id="SignalP"/>
    </source>
</evidence>
<feature type="domain" description="Peptidase C1A papain C-terminal" evidence="8">
    <location>
        <begin position="135"/>
        <end position="349"/>
    </location>
</feature>
<dbReference type="InterPro" id="IPR039417">
    <property type="entry name" value="Peptidase_C1A_papain-like"/>
</dbReference>
<accession>A0AAE0RSS0</accession>
<dbReference type="EMBL" id="JAEAOA010000640">
    <property type="protein sequence ID" value="KAK3578870.1"/>
    <property type="molecule type" value="Genomic_DNA"/>
</dbReference>
<dbReference type="SMART" id="SM00848">
    <property type="entry name" value="Inhibitor_I29"/>
    <property type="match status" value="1"/>
</dbReference>
<dbReference type="InterPro" id="IPR000668">
    <property type="entry name" value="Peptidase_C1A_C"/>
</dbReference>
<dbReference type="Proteomes" id="UP001195483">
    <property type="component" value="Unassembled WGS sequence"/>
</dbReference>
<dbReference type="SUPFAM" id="SSF54001">
    <property type="entry name" value="Cysteine proteinases"/>
    <property type="match status" value="1"/>
</dbReference>
<keyword evidence="3" id="KW-0378">Hydrolase</keyword>
<comment type="similarity">
    <text evidence="1">Belongs to the peptidase C1 family.</text>
</comment>
<evidence type="ECO:0000256" key="1">
    <source>
        <dbReference type="ARBA" id="ARBA00008455"/>
    </source>
</evidence>
<dbReference type="Pfam" id="PF08246">
    <property type="entry name" value="Inhibitor_I29"/>
    <property type="match status" value="1"/>
</dbReference>
<sequence>MYARFMTFIVAMSLVAAAPEDQSYVKWFKIEPANEIHATEIGESWEVFKAKYNKQYESIGEEAHRRSVFAENMKKIEIYNQKYKQGETSYWLGVNHFSDLTAEEFKTLHSGCVKTRVNLTDATCSTFLPPHNVVLPDTVDWRENGYVTPVKNQLSCGSCWAFSTTGSLEGQYFRKTGNLLSFSEQQLVDCSMSFGNNGCEGGWMDHAFEYIKQYGIETELDYPYTAMDDTCNYDASNVVTKDAGCVDIESGNELALQLAVATIGPISVAIDASQSTFHSYSGGVYDDDECSSTELDHGVLVVGYGTDDGQDYWLVKNSWGDSWGENGYIRMARNNENMCGIATQSSYPLM</sequence>
<dbReference type="PRINTS" id="PR00705">
    <property type="entry name" value="PAPAIN"/>
</dbReference>
<evidence type="ECO:0000313" key="11">
    <source>
        <dbReference type="Proteomes" id="UP001195483"/>
    </source>
</evidence>
<dbReference type="GO" id="GO:0006508">
    <property type="term" value="P:proteolysis"/>
    <property type="evidence" value="ECO:0007669"/>
    <property type="project" value="UniProtKB-KW"/>
</dbReference>
<protein>
    <recommendedName>
        <fullName evidence="12">Cathepsin L</fullName>
    </recommendedName>
</protein>
<keyword evidence="6" id="KW-1015">Disulfide bond</keyword>
<dbReference type="PROSITE" id="PS00639">
    <property type="entry name" value="THIOL_PROTEASE_HIS"/>
    <property type="match status" value="1"/>
</dbReference>
<name>A0AAE0RSS0_9BIVA</name>
<evidence type="ECO:0000313" key="10">
    <source>
        <dbReference type="EMBL" id="KAK3578870.1"/>
    </source>
</evidence>
<evidence type="ECO:0008006" key="12">
    <source>
        <dbReference type="Google" id="ProtNLM"/>
    </source>
</evidence>
<dbReference type="FunFam" id="3.90.70.10:FF:000006">
    <property type="entry name" value="Cathepsin S"/>
    <property type="match status" value="1"/>
</dbReference>
<keyword evidence="2" id="KW-0645">Protease</keyword>
<reference evidence="10" key="2">
    <citation type="journal article" date="2021" name="Genome Biol. Evol.">
        <title>Developing a high-quality reference genome for a parasitic bivalve with doubly uniparental inheritance (Bivalvia: Unionida).</title>
        <authorList>
            <person name="Smith C.H."/>
        </authorList>
    </citation>
    <scope>NUCLEOTIDE SEQUENCE</scope>
    <source>
        <strain evidence="10">CHS0354</strain>
        <tissue evidence="10">Mantle</tissue>
    </source>
</reference>
<dbReference type="PANTHER" id="PTHR12411">
    <property type="entry name" value="CYSTEINE PROTEASE FAMILY C1-RELATED"/>
    <property type="match status" value="1"/>
</dbReference>
<dbReference type="PROSITE" id="PS00139">
    <property type="entry name" value="THIOL_PROTEASE_CYS"/>
    <property type="match status" value="1"/>
</dbReference>
<dbReference type="SMART" id="SM00645">
    <property type="entry name" value="Pept_C1"/>
    <property type="match status" value="1"/>
</dbReference>
<dbReference type="AlphaFoldDB" id="A0AAE0RSS0"/>
<keyword evidence="7" id="KW-0732">Signal</keyword>
<evidence type="ECO:0000256" key="3">
    <source>
        <dbReference type="ARBA" id="ARBA00022801"/>
    </source>
</evidence>
<evidence type="ECO:0000259" key="8">
    <source>
        <dbReference type="SMART" id="SM00645"/>
    </source>
</evidence>
<reference evidence="10" key="3">
    <citation type="submission" date="2023-05" db="EMBL/GenBank/DDBJ databases">
        <authorList>
            <person name="Smith C.H."/>
        </authorList>
    </citation>
    <scope>NUCLEOTIDE SEQUENCE</scope>
    <source>
        <strain evidence="10">CHS0354</strain>
        <tissue evidence="10">Mantle</tissue>
    </source>
</reference>
<proteinExistence type="inferred from homology"/>
<feature type="signal peptide" evidence="7">
    <location>
        <begin position="1"/>
        <end position="17"/>
    </location>
</feature>
<dbReference type="GO" id="GO:0008234">
    <property type="term" value="F:cysteine-type peptidase activity"/>
    <property type="evidence" value="ECO:0007669"/>
    <property type="project" value="UniProtKB-KW"/>
</dbReference>
<keyword evidence="5" id="KW-0865">Zymogen</keyword>
<dbReference type="CDD" id="cd02248">
    <property type="entry name" value="Peptidase_C1A"/>
    <property type="match status" value="1"/>
</dbReference>
<evidence type="ECO:0000256" key="6">
    <source>
        <dbReference type="ARBA" id="ARBA00023157"/>
    </source>
</evidence>